<name>A0A6J4M2K1_9CHLR</name>
<evidence type="ECO:0000313" key="2">
    <source>
        <dbReference type="EMBL" id="CAA9347423.1"/>
    </source>
</evidence>
<keyword evidence="1" id="KW-0812">Transmembrane</keyword>
<reference evidence="2" key="1">
    <citation type="submission" date="2020-02" db="EMBL/GenBank/DDBJ databases">
        <authorList>
            <person name="Meier V. D."/>
        </authorList>
    </citation>
    <scope>NUCLEOTIDE SEQUENCE</scope>
    <source>
        <strain evidence="2">AVDCRST_MAG93</strain>
    </source>
</reference>
<keyword evidence="1" id="KW-0472">Membrane</keyword>
<dbReference type="AlphaFoldDB" id="A0A6J4M2K1"/>
<evidence type="ECO:0000256" key="1">
    <source>
        <dbReference type="SAM" id="Phobius"/>
    </source>
</evidence>
<organism evidence="2">
    <name type="scientific">uncultured Chloroflexia bacterium</name>
    <dbReference type="NCBI Taxonomy" id="1672391"/>
    <lineage>
        <taxon>Bacteria</taxon>
        <taxon>Bacillati</taxon>
        <taxon>Chloroflexota</taxon>
        <taxon>Chloroflexia</taxon>
        <taxon>environmental samples</taxon>
    </lineage>
</organism>
<proteinExistence type="predicted"/>
<sequence>MIYLQNAIFYEWACLDSNQEPLPYQGSKGVSGASYPVRESALFALVSVLLALLVSYSVRLRSDWVAARLLHAEHFRRDVWCPRRWRGIRQLG</sequence>
<gene>
    <name evidence="2" type="ORF">AVDCRST_MAG93-6958</name>
</gene>
<feature type="transmembrane region" description="Helical" evidence="1">
    <location>
        <begin position="40"/>
        <end position="58"/>
    </location>
</feature>
<keyword evidence="1" id="KW-1133">Transmembrane helix</keyword>
<accession>A0A6J4M2K1</accession>
<protein>
    <submittedName>
        <fullName evidence="2">Uncharacterized protein</fullName>
    </submittedName>
</protein>
<dbReference type="EMBL" id="CADCTR010002343">
    <property type="protein sequence ID" value="CAA9347423.1"/>
    <property type="molecule type" value="Genomic_DNA"/>
</dbReference>